<name>A0A3F3QLB6_9EURO</name>
<reference evidence="1 2" key="1">
    <citation type="submission" date="2018-07" db="EMBL/GenBank/DDBJ databases">
        <title>The genomes of Aspergillus section Nigri reveals drivers in fungal speciation.</title>
        <authorList>
            <consortium name="DOE Joint Genome Institute"/>
            <person name="Vesth T.C."/>
            <person name="Nybo J."/>
            <person name="Theobald S."/>
            <person name="Brandl J."/>
            <person name="Frisvad J.C."/>
            <person name="Nielsen K.F."/>
            <person name="Lyhne E.K."/>
            <person name="Kogle M.E."/>
            <person name="Kuo A."/>
            <person name="Riley R."/>
            <person name="Clum A."/>
            <person name="Nolan M."/>
            <person name="Lipzen A."/>
            <person name="Salamov A."/>
            <person name="Henrissat B."/>
            <person name="Wiebenga A."/>
            <person name="De vries R.P."/>
            <person name="Grigoriev I.V."/>
            <person name="Mortensen U.H."/>
            <person name="Andersen M.R."/>
            <person name="Baker S.E."/>
        </authorList>
    </citation>
    <scope>NUCLEOTIDE SEQUENCE [LARGE SCALE GENOMIC DNA]</scope>
    <source>
        <strain evidence="1 2">CBS 139.54b</strain>
    </source>
</reference>
<gene>
    <name evidence="1" type="ORF">BDQ94DRAFT_133516</name>
</gene>
<dbReference type="RefSeq" id="XP_026632724.1">
    <property type="nucleotide sequence ID" value="XM_026764295.1"/>
</dbReference>
<proteinExistence type="predicted"/>
<protein>
    <submittedName>
        <fullName evidence="1">Uncharacterized protein</fullName>
    </submittedName>
</protein>
<dbReference type="Proteomes" id="UP000253729">
    <property type="component" value="Unassembled WGS sequence"/>
</dbReference>
<accession>A0A3F3QLB6</accession>
<organism evidence="1 2">
    <name type="scientific">Aspergillus welwitschiae</name>
    <dbReference type="NCBI Taxonomy" id="1341132"/>
    <lineage>
        <taxon>Eukaryota</taxon>
        <taxon>Fungi</taxon>
        <taxon>Dikarya</taxon>
        <taxon>Ascomycota</taxon>
        <taxon>Pezizomycotina</taxon>
        <taxon>Eurotiomycetes</taxon>
        <taxon>Eurotiomycetidae</taxon>
        <taxon>Eurotiales</taxon>
        <taxon>Aspergillaceae</taxon>
        <taxon>Aspergillus</taxon>
        <taxon>Aspergillus subgen. Circumdati</taxon>
    </lineage>
</organism>
<dbReference type="AlphaFoldDB" id="A0A3F3QLB6"/>
<dbReference type="EMBL" id="KZ852032">
    <property type="protein sequence ID" value="RDH39702.1"/>
    <property type="molecule type" value="Genomic_DNA"/>
</dbReference>
<evidence type="ECO:0000313" key="1">
    <source>
        <dbReference type="EMBL" id="RDH39702.1"/>
    </source>
</evidence>
<sequence length="99" mass="11165">MLPGAWAPFWLCSGPRTNGSGPRLPAAMSQKANQHQDSYIITSPSCTSTICKHHPCLAFRPPPIRLFKSSDIIKTTDRFDRDSKALYIRHYIHNICQVP</sequence>
<keyword evidence="2" id="KW-1185">Reference proteome</keyword>
<evidence type="ECO:0000313" key="2">
    <source>
        <dbReference type="Proteomes" id="UP000253729"/>
    </source>
</evidence>
<dbReference type="GeneID" id="38132651"/>